<evidence type="ECO:0000256" key="1">
    <source>
        <dbReference type="ARBA" id="ARBA00001933"/>
    </source>
</evidence>
<comment type="caution">
    <text evidence="10">The sequence shown here is derived from an EMBL/GenBank/DDBJ whole genome shotgun (WGS) entry which is preliminary data.</text>
</comment>
<evidence type="ECO:0000256" key="8">
    <source>
        <dbReference type="ARBA" id="ARBA00022898"/>
    </source>
</evidence>
<keyword evidence="8" id="KW-0663">Pyridoxal phosphate</keyword>
<dbReference type="GO" id="GO:0006535">
    <property type="term" value="P:cysteine biosynthetic process from serine"/>
    <property type="evidence" value="ECO:0007669"/>
    <property type="project" value="InterPro"/>
</dbReference>
<comment type="cofactor">
    <cofactor evidence="1">
        <name>pyridoxal 5'-phosphate</name>
        <dbReference type="ChEBI" id="CHEBI:597326"/>
    </cofactor>
</comment>
<evidence type="ECO:0000256" key="4">
    <source>
        <dbReference type="ARBA" id="ARBA00011738"/>
    </source>
</evidence>
<sequence length="326" mass="36141">MIATNVKEGILSTIGETPLVKLKNVFAEYPFHFYAKMEMFNPGGSIKDRTSYHMLSEAFKQGKIAANSTIIESTSGNMGIGLAQLCLYYGLRLILVVDPHINKESAQLLRIYKAELVFVDELDDNGGYLKTRLATVQKLLKTIPNSYNPDQYHNKNNPLAHRQTFTEIIQQLGAAPDYIIIPTSTCGTIMGFINEIDKQGYATKVIAVDAQGSVLFNQKPKERLIPGMGASQKSHFLDAAKLHAVQHISDSDAVVGCHKLLKLESMLAGGSSGAVITAIEKIAYRLKEDNTVVAIFPDRGERYLNTIYNTEWIATKFPELLNNEKI</sequence>
<dbReference type="GO" id="GO:0016765">
    <property type="term" value="F:transferase activity, transferring alkyl or aryl (other than methyl) groups"/>
    <property type="evidence" value="ECO:0007669"/>
    <property type="project" value="UniProtKB-ARBA"/>
</dbReference>
<evidence type="ECO:0000256" key="2">
    <source>
        <dbReference type="ARBA" id="ARBA00004924"/>
    </source>
</evidence>
<dbReference type="EMBL" id="JAGKSB010000004">
    <property type="protein sequence ID" value="MBP3942929.1"/>
    <property type="molecule type" value="Genomic_DNA"/>
</dbReference>
<reference evidence="10" key="1">
    <citation type="submission" date="2021-03" db="EMBL/GenBank/DDBJ databases">
        <authorList>
            <person name="Lu T."/>
            <person name="Wang Q."/>
            <person name="Han X."/>
        </authorList>
    </citation>
    <scope>NUCLEOTIDE SEQUENCE</scope>
    <source>
        <strain evidence="10">WQ 2009</strain>
    </source>
</reference>
<dbReference type="InterPro" id="IPR001216">
    <property type="entry name" value="P-phosphate_BS"/>
</dbReference>
<comment type="pathway">
    <text evidence="2">Siderophore biosynthesis.</text>
</comment>
<evidence type="ECO:0000256" key="5">
    <source>
        <dbReference type="ARBA" id="ARBA00012331"/>
    </source>
</evidence>
<dbReference type="InterPro" id="IPR050214">
    <property type="entry name" value="Cys_Synth/Cystath_Beta-Synth"/>
</dbReference>
<protein>
    <recommendedName>
        <fullName evidence="6">N-(2-amino-2-carboxyethyl)-L-glutamate synthase</fullName>
        <ecNumber evidence="5">2.5.1.140</ecNumber>
    </recommendedName>
</protein>
<evidence type="ECO:0000256" key="7">
    <source>
        <dbReference type="ARBA" id="ARBA00022679"/>
    </source>
</evidence>
<accession>A0A8T4H7U1</accession>
<gene>
    <name evidence="10" type="primary">sbnA</name>
    <name evidence="10" type="ORF">J5U18_05010</name>
</gene>
<dbReference type="EC" id="2.5.1.140" evidence="5"/>
<dbReference type="PANTHER" id="PTHR10314">
    <property type="entry name" value="CYSTATHIONINE BETA-SYNTHASE"/>
    <property type="match status" value="1"/>
</dbReference>
<dbReference type="Gene3D" id="3.40.50.1100">
    <property type="match status" value="2"/>
</dbReference>
<dbReference type="InterPro" id="IPR036052">
    <property type="entry name" value="TrpB-like_PALP_sf"/>
</dbReference>
<dbReference type="AlphaFoldDB" id="A0A8T4H7U1"/>
<feature type="domain" description="Tryptophan synthase beta chain-like PALP" evidence="9">
    <location>
        <begin position="11"/>
        <end position="298"/>
    </location>
</feature>
<keyword evidence="11" id="KW-1185">Reference proteome</keyword>
<organism evidence="10 11">
    <name type="scientific">Rhinopithecimicrobium faecis</name>
    <dbReference type="NCBI Taxonomy" id="2820698"/>
    <lineage>
        <taxon>Bacteria</taxon>
        <taxon>Pseudomonadati</taxon>
        <taxon>Bacteroidota</taxon>
        <taxon>Sphingobacteriia</taxon>
        <taxon>Sphingobacteriales</taxon>
        <taxon>Sphingobacteriaceae</taxon>
        <taxon>Rhinopithecimicrobium</taxon>
    </lineage>
</organism>
<proteinExistence type="inferred from homology"/>
<evidence type="ECO:0000256" key="3">
    <source>
        <dbReference type="ARBA" id="ARBA00008519"/>
    </source>
</evidence>
<dbReference type="CDD" id="cd01561">
    <property type="entry name" value="CBS_like"/>
    <property type="match status" value="1"/>
</dbReference>
<dbReference type="SUPFAM" id="SSF53686">
    <property type="entry name" value="Tryptophan synthase beta subunit-like PLP-dependent enzymes"/>
    <property type="match status" value="1"/>
</dbReference>
<dbReference type="RefSeq" id="WP_353546415.1">
    <property type="nucleotide sequence ID" value="NZ_JAGKSB010000004.1"/>
</dbReference>
<dbReference type="PROSITE" id="PS00901">
    <property type="entry name" value="CYS_SYNTHASE"/>
    <property type="match status" value="1"/>
</dbReference>
<dbReference type="InterPro" id="IPR001926">
    <property type="entry name" value="TrpB-like_PALP"/>
</dbReference>
<dbReference type="NCBIfam" id="TIGR03945">
    <property type="entry name" value="PLP_SbnA_fam"/>
    <property type="match status" value="1"/>
</dbReference>
<comment type="similarity">
    <text evidence="3">Belongs to the cysteine synthase/cystathionine beta-synthase family. SbnA subfamily.</text>
</comment>
<dbReference type="Pfam" id="PF00291">
    <property type="entry name" value="PALP"/>
    <property type="match status" value="1"/>
</dbReference>
<evidence type="ECO:0000259" key="9">
    <source>
        <dbReference type="Pfam" id="PF00291"/>
    </source>
</evidence>
<keyword evidence="7" id="KW-0808">Transferase</keyword>
<evidence type="ECO:0000256" key="6">
    <source>
        <dbReference type="ARBA" id="ARBA00016985"/>
    </source>
</evidence>
<comment type="subunit">
    <text evidence="4">Homodimer.</text>
</comment>
<dbReference type="Proteomes" id="UP000679691">
    <property type="component" value="Unassembled WGS sequence"/>
</dbReference>
<evidence type="ECO:0000313" key="11">
    <source>
        <dbReference type="Proteomes" id="UP000679691"/>
    </source>
</evidence>
<name>A0A8T4H7U1_9SPHI</name>
<evidence type="ECO:0000313" key="10">
    <source>
        <dbReference type="EMBL" id="MBP3942929.1"/>
    </source>
</evidence>
<dbReference type="InterPro" id="IPR023927">
    <property type="entry name" value="SbnA"/>
</dbReference>